<evidence type="ECO:0000313" key="3">
    <source>
        <dbReference type="EMBL" id="KAF3696352.1"/>
    </source>
</evidence>
<feature type="compositionally biased region" description="Basic and acidic residues" evidence="1">
    <location>
        <begin position="365"/>
        <end position="374"/>
    </location>
</feature>
<keyword evidence="2" id="KW-1133">Transmembrane helix</keyword>
<dbReference type="EMBL" id="CM015723">
    <property type="protein sequence ID" value="KAF3696352.1"/>
    <property type="molecule type" value="Genomic_DNA"/>
</dbReference>
<feature type="compositionally biased region" description="Polar residues" evidence="1">
    <location>
        <begin position="301"/>
        <end position="325"/>
    </location>
</feature>
<evidence type="ECO:0000313" key="4">
    <source>
        <dbReference type="Proteomes" id="UP000503349"/>
    </source>
</evidence>
<organism evidence="3 4">
    <name type="scientific">Channa argus</name>
    <name type="common">Northern snakehead</name>
    <name type="synonym">Ophicephalus argus</name>
    <dbReference type="NCBI Taxonomy" id="215402"/>
    <lineage>
        <taxon>Eukaryota</taxon>
        <taxon>Metazoa</taxon>
        <taxon>Chordata</taxon>
        <taxon>Craniata</taxon>
        <taxon>Vertebrata</taxon>
        <taxon>Euteleostomi</taxon>
        <taxon>Actinopterygii</taxon>
        <taxon>Neopterygii</taxon>
        <taxon>Teleostei</taxon>
        <taxon>Neoteleostei</taxon>
        <taxon>Acanthomorphata</taxon>
        <taxon>Anabantaria</taxon>
        <taxon>Anabantiformes</taxon>
        <taxon>Channoidei</taxon>
        <taxon>Channidae</taxon>
        <taxon>Channa</taxon>
    </lineage>
</organism>
<feature type="region of interest" description="Disordered" evidence="1">
    <location>
        <begin position="297"/>
        <end position="381"/>
    </location>
</feature>
<feature type="compositionally biased region" description="Low complexity" evidence="1">
    <location>
        <begin position="333"/>
        <end position="348"/>
    </location>
</feature>
<feature type="transmembrane region" description="Helical" evidence="2">
    <location>
        <begin position="48"/>
        <end position="64"/>
    </location>
</feature>
<dbReference type="Proteomes" id="UP000503349">
    <property type="component" value="Chromosome 12"/>
</dbReference>
<keyword evidence="2" id="KW-0812">Transmembrane</keyword>
<proteinExistence type="predicted"/>
<keyword evidence="4" id="KW-1185">Reference proteome</keyword>
<sequence length="381" mass="42876">MKNLLTNFPFDQLGVWATIIVIFTYNVLLERDMACTCKPKEQQHECNLYIVLPTLTVFFLMLLMDKKFQRVWKCFCYSPWGSTQAEQNKTSNEDDSNKNAIEQENAQNQPENPGNNQEHGNCRGVCCRLLCVLVSRFFKALFISGLWVVTVFIDGDWWVCCKNDQSEQQAQLSCKDTNNITTKEKEMIAKLKNTSKTNGFIILLVIVFLAALMSCCPWRKCCYSKKCLYDKLILEEEKIVLTEILRTAAKEKLNDAFIVKIGDKNWEDCYKVADELMKSDKPALSEKQKQEFDKLRAAATGESTAGESTAGESATGATVGATSRSNRSDQDDQQPQTSSDRTSRSQTSAGESLELKPIGSQGPEDPGKLGDRPETQSPLEQ</sequence>
<keyword evidence="2" id="KW-0472">Membrane</keyword>
<name>A0A6G1Q1H2_CHAAH</name>
<evidence type="ECO:0000256" key="2">
    <source>
        <dbReference type="SAM" id="Phobius"/>
    </source>
</evidence>
<feature type="transmembrane region" description="Helical" evidence="2">
    <location>
        <begin position="197"/>
        <end position="214"/>
    </location>
</feature>
<feature type="transmembrane region" description="Helical" evidence="2">
    <location>
        <begin position="12"/>
        <end position="28"/>
    </location>
</feature>
<accession>A0A6G1Q1H2</accession>
<reference evidence="3 4" key="1">
    <citation type="submission" date="2019-02" db="EMBL/GenBank/DDBJ databases">
        <title>Opniocepnalus argus genome.</title>
        <authorList>
            <person name="Zhou C."/>
            <person name="Xiao S."/>
        </authorList>
    </citation>
    <scope>NUCLEOTIDE SEQUENCE [LARGE SCALE GENOMIC DNA]</scope>
    <source>
        <strain evidence="3">OARG1902GOOAL</strain>
        <tissue evidence="3">Muscle</tissue>
    </source>
</reference>
<reference evidence="4" key="2">
    <citation type="submission" date="2019-02" db="EMBL/GenBank/DDBJ databases">
        <title>Opniocepnalus argus Var Kimnra genome.</title>
        <authorList>
            <person name="Zhou C."/>
            <person name="Xiao S."/>
        </authorList>
    </citation>
    <scope>NUCLEOTIDE SEQUENCE [LARGE SCALE GENOMIC DNA]</scope>
</reference>
<gene>
    <name evidence="3" type="ORF">EXN66_Car012029</name>
</gene>
<evidence type="ECO:0000256" key="1">
    <source>
        <dbReference type="SAM" id="MobiDB-lite"/>
    </source>
</evidence>
<protein>
    <submittedName>
        <fullName evidence="3">Uncharacterized protein</fullName>
    </submittedName>
</protein>
<dbReference type="AlphaFoldDB" id="A0A6G1Q1H2"/>